<organism evidence="9 10">
    <name type="scientific">Chrysochromulina tobinii</name>
    <dbReference type="NCBI Taxonomy" id="1460289"/>
    <lineage>
        <taxon>Eukaryota</taxon>
        <taxon>Haptista</taxon>
        <taxon>Haptophyta</taxon>
        <taxon>Prymnesiophyceae</taxon>
        <taxon>Prymnesiales</taxon>
        <taxon>Chrysochromulinaceae</taxon>
        <taxon>Chrysochromulina</taxon>
    </lineage>
</organism>
<dbReference type="InterPro" id="IPR000719">
    <property type="entry name" value="Prot_kinase_dom"/>
</dbReference>
<dbReference type="Proteomes" id="UP000037460">
    <property type="component" value="Unassembled WGS sequence"/>
</dbReference>
<dbReference type="SMART" id="SM00133">
    <property type="entry name" value="S_TK_X"/>
    <property type="match status" value="1"/>
</dbReference>
<dbReference type="PANTHER" id="PTHR24353:SF37">
    <property type="entry name" value="CAMP-DEPENDENT PROTEIN KINASE CATALYTIC SUBUNIT PRKX"/>
    <property type="match status" value="1"/>
</dbReference>
<dbReference type="PANTHER" id="PTHR24353">
    <property type="entry name" value="CYCLIC NUCLEOTIDE-DEPENDENT PROTEIN KINASE"/>
    <property type="match status" value="1"/>
</dbReference>
<dbReference type="PROSITE" id="PS50011">
    <property type="entry name" value="PROTEIN_KINASE_DOM"/>
    <property type="match status" value="1"/>
</dbReference>
<feature type="domain" description="AGC-kinase C-terminal" evidence="8">
    <location>
        <begin position="338"/>
        <end position="397"/>
    </location>
</feature>
<dbReference type="AlphaFoldDB" id="A0A0M0KAI8"/>
<protein>
    <submittedName>
        <fullName evidence="9">Camp-dependent protein kinase catalytic</fullName>
    </submittedName>
</protein>
<keyword evidence="2" id="KW-0808">Transferase</keyword>
<evidence type="ECO:0000313" key="10">
    <source>
        <dbReference type="Proteomes" id="UP000037460"/>
    </source>
</evidence>
<reference evidence="10" key="1">
    <citation type="journal article" date="2015" name="PLoS Genet.">
        <title>Genome Sequence and Transcriptome Analyses of Chrysochromulina tobin: Metabolic Tools for Enhanced Algal Fitness in the Prominent Order Prymnesiales (Haptophyceae).</title>
        <authorList>
            <person name="Hovde B.T."/>
            <person name="Deodato C.R."/>
            <person name="Hunsperger H.M."/>
            <person name="Ryken S.A."/>
            <person name="Yost W."/>
            <person name="Jha R.K."/>
            <person name="Patterson J."/>
            <person name="Monnat R.J. Jr."/>
            <person name="Barlow S.B."/>
            <person name="Starkenburg S.R."/>
            <person name="Cattolico R.A."/>
        </authorList>
    </citation>
    <scope>NUCLEOTIDE SEQUENCE</scope>
    <source>
        <strain evidence="10">CCMP291</strain>
    </source>
</reference>
<dbReference type="Gene3D" id="1.10.510.10">
    <property type="entry name" value="Transferase(Phosphotransferase) domain 1"/>
    <property type="match status" value="1"/>
</dbReference>
<dbReference type="Pfam" id="PF00069">
    <property type="entry name" value="Pkinase"/>
    <property type="match status" value="1"/>
</dbReference>
<dbReference type="FunFam" id="1.10.510.10:FF:000210">
    <property type="entry name" value="Non-specific serine/threonine protein kinase"/>
    <property type="match status" value="1"/>
</dbReference>
<keyword evidence="3" id="KW-0547">Nucleotide-binding</keyword>
<dbReference type="EMBL" id="JWZX01000731">
    <property type="protein sequence ID" value="KOO35845.1"/>
    <property type="molecule type" value="Genomic_DNA"/>
</dbReference>
<dbReference type="SUPFAM" id="SSF56112">
    <property type="entry name" value="Protein kinase-like (PK-like)"/>
    <property type="match status" value="1"/>
</dbReference>
<proteinExistence type="predicted"/>
<dbReference type="GO" id="GO:0005952">
    <property type="term" value="C:cAMP-dependent protein kinase complex"/>
    <property type="evidence" value="ECO:0007669"/>
    <property type="project" value="TreeGrafter"/>
</dbReference>
<keyword evidence="4 9" id="KW-0418">Kinase</keyword>
<dbReference type="PROSITE" id="PS51285">
    <property type="entry name" value="AGC_KINASE_CTER"/>
    <property type="match status" value="1"/>
</dbReference>
<evidence type="ECO:0000256" key="3">
    <source>
        <dbReference type="ARBA" id="ARBA00022741"/>
    </source>
</evidence>
<accession>A0A0M0KAI8</accession>
<keyword evidence="5" id="KW-0067">ATP-binding</keyword>
<evidence type="ECO:0000313" key="9">
    <source>
        <dbReference type="EMBL" id="KOO35845.1"/>
    </source>
</evidence>
<evidence type="ECO:0000256" key="2">
    <source>
        <dbReference type="ARBA" id="ARBA00022679"/>
    </source>
</evidence>
<comment type="caution">
    <text evidence="9">The sequence shown here is derived from an EMBL/GenBank/DDBJ whole genome shotgun (WGS) entry which is preliminary data.</text>
</comment>
<evidence type="ECO:0000259" key="7">
    <source>
        <dbReference type="PROSITE" id="PS50011"/>
    </source>
</evidence>
<sequence>MGARYEILGRSSSNRHKEGPQRSSSSCAARTPPDAAMDPVIDEVKVLRDVFRGKESSIIQTEIQVKTTLGQGHFGRVRVIEAPLARDELKKKYEMFHTGLFALKIMKKSEIMRLKQYTHVHDERKLLSRLKNPFIVTPYHTYQDERNLYMIMEYIQGGEIGSKLHRDETFSNDLARFYIAQLVMVLQYMHTEHVIYRSVGTTDILVDSMGYIKLVDFGFAKYLPPKEDEENKTFTLCGTPEYLAPEIINNKGHSKGVDWWATGILIYEMLAGYPPFYAPDPFDIYTKILKGFDAVRTPAAFDEQATSLIKKMLHLDVTKRLGCSAGGAEDIKRHKWFRGLDWAALYNKQLDAPWKPTLADDSDTSNFSSYDDSIEESGPQLPPEVQDRFAYWEAQMA</sequence>
<dbReference type="Gene3D" id="3.30.200.20">
    <property type="entry name" value="Phosphorylase Kinase, domain 1"/>
    <property type="match status" value="1"/>
</dbReference>
<dbReference type="InterPro" id="IPR000961">
    <property type="entry name" value="AGC-kinase_C"/>
</dbReference>
<evidence type="ECO:0000259" key="8">
    <source>
        <dbReference type="PROSITE" id="PS51285"/>
    </source>
</evidence>
<gene>
    <name evidence="9" type="ORF">Ctob_010181</name>
</gene>
<name>A0A0M0KAI8_9EUKA</name>
<evidence type="ECO:0000256" key="4">
    <source>
        <dbReference type="ARBA" id="ARBA00022777"/>
    </source>
</evidence>
<keyword evidence="1" id="KW-0723">Serine/threonine-protein kinase</keyword>
<evidence type="ECO:0000256" key="1">
    <source>
        <dbReference type="ARBA" id="ARBA00022527"/>
    </source>
</evidence>
<dbReference type="GO" id="GO:0005524">
    <property type="term" value="F:ATP binding"/>
    <property type="evidence" value="ECO:0007669"/>
    <property type="project" value="UniProtKB-KW"/>
</dbReference>
<feature type="region of interest" description="Disordered" evidence="6">
    <location>
        <begin position="1"/>
        <end position="35"/>
    </location>
</feature>
<evidence type="ECO:0000256" key="6">
    <source>
        <dbReference type="SAM" id="MobiDB-lite"/>
    </source>
</evidence>
<evidence type="ECO:0000256" key="5">
    <source>
        <dbReference type="ARBA" id="ARBA00022840"/>
    </source>
</evidence>
<feature type="domain" description="Protein kinase" evidence="7">
    <location>
        <begin position="63"/>
        <end position="337"/>
    </location>
</feature>
<feature type="region of interest" description="Disordered" evidence="6">
    <location>
        <begin position="357"/>
        <end position="382"/>
    </location>
</feature>
<dbReference type="GO" id="GO:0004691">
    <property type="term" value="F:cAMP-dependent protein kinase activity"/>
    <property type="evidence" value="ECO:0007669"/>
    <property type="project" value="TreeGrafter"/>
</dbReference>
<dbReference type="OrthoDB" id="63267at2759"/>
<keyword evidence="10" id="KW-1185">Reference proteome</keyword>
<dbReference type="InterPro" id="IPR011009">
    <property type="entry name" value="Kinase-like_dom_sf"/>
</dbReference>